<organism evidence="5 6">
    <name type="scientific">Pedobacter psychrophilus</name>
    <dbReference type="NCBI Taxonomy" id="1826909"/>
    <lineage>
        <taxon>Bacteria</taxon>
        <taxon>Pseudomonadati</taxon>
        <taxon>Bacteroidota</taxon>
        <taxon>Sphingobacteriia</taxon>
        <taxon>Sphingobacteriales</taxon>
        <taxon>Sphingobacteriaceae</taxon>
        <taxon>Pedobacter</taxon>
    </lineage>
</organism>
<dbReference type="PANTHER" id="PTHR48081">
    <property type="entry name" value="AB HYDROLASE SUPERFAMILY PROTEIN C4A8.06C"/>
    <property type="match status" value="1"/>
</dbReference>
<accession>A0A179DHC4</accession>
<dbReference type="EMBL" id="LWHJ01000022">
    <property type="protein sequence ID" value="OAQ40348.1"/>
    <property type="molecule type" value="Genomic_DNA"/>
</dbReference>
<dbReference type="PANTHER" id="PTHR48081:SF30">
    <property type="entry name" value="ACETYL-HYDROLASE LIPR-RELATED"/>
    <property type="match status" value="1"/>
</dbReference>
<dbReference type="STRING" id="1826909.A5893_05185"/>
<dbReference type="Gene3D" id="3.40.50.1820">
    <property type="entry name" value="alpha/beta hydrolase"/>
    <property type="match status" value="1"/>
</dbReference>
<keyword evidence="2" id="KW-0378">Hydrolase</keyword>
<name>A0A179DHC4_9SPHI</name>
<comment type="caution">
    <text evidence="5">The sequence shown here is derived from an EMBL/GenBank/DDBJ whole genome shotgun (WGS) entry which is preliminary data.</text>
</comment>
<reference evidence="5 6" key="1">
    <citation type="submission" date="2016-04" db="EMBL/GenBank/DDBJ databases">
        <authorList>
            <person name="Evans L.H."/>
            <person name="Alamgir A."/>
            <person name="Owens N."/>
            <person name="Weber N.D."/>
            <person name="Virtaneva K."/>
            <person name="Barbian K."/>
            <person name="Babar A."/>
            <person name="Rosenke K."/>
        </authorList>
    </citation>
    <scope>NUCLEOTIDE SEQUENCE [LARGE SCALE GENOMIC DNA]</scope>
    <source>
        <strain evidence="5 6">CCM 8644</strain>
    </source>
</reference>
<evidence type="ECO:0000256" key="2">
    <source>
        <dbReference type="ARBA" id="ARBA00022801"/>
    </source>
</evidence>
<dbReference type="InterPro" id="IPR050300">
    <property type="entry name" value="GDXG_lipolytic_enzyme"/>
</dbReference>
<evidence type="ECO:0000313" key="5">
    <source>
        <dbReference type="EMBL" id="OAQ40348.1"/>
    </source>
</evidence>
<evidence type="ECO:0000256" key="1">
    <source>
        <dbReference type="ARBA" id="ARBA00010515"/>
    </source>
</evidence>
<reference evidence="5 6" key="2">
    <citation type="submission" date="2016-06" db="EMBL/GenBank/DDBJ databases">
        <title>Pedobacter psychrophilus sp. nov., isolated from Antarctic fragmentary rock.</title>
        <authorList>
            <person name="Svec P."/>
        </authorList>
    </citation>
    <scope>NUCLEOTIDE SEQUENCE [LARGE SCALE GENOMIC DNA]</scope>
    <source>
        <strain evidence="5 6">CCM 8644</strain>
    </source>
</reference>
<comment type="similarity">
    <text evidence="1">Belongs to the 'GDXG' lipolytic enzyme family.</text>
</comment>
<dbReference type="AlphaFoldDB" id="A0A179DHC4"/>
<dbReference type="Proteomes" id="UP000078459">
    <property type="component" value="Unassembled WGS sequence"/>
</dbReference>
<sequence>MMMKKYALILFLMIATFTAFAQEVSTYQYKNINGEQLKLDVYQPSTKTGNAPVIIFFHGGGFVTGNKEQMKEQCLFFSERGFVTVSANYHLLPKGDPSAQSQVAQCIRDAKSAVRWIKENAEKLQLDTNMVLLGGGSAGGFLATEVALNNDINENSDNFKISTKAKALVLYNPAYIPEKRYNPNVLNLVNKLTPPSILFFGSEDKFKPGGEEFLKLLNQNKITSELWVAKGENHGFFNKEGWKEASNIKAINFLRKIGLAIGAQEKEPSDFALYPLDSINK</sequence>
<evidence type="ECO:0000313" key="6">
    <source>
        <dbReference type="Proteomes" id="UP000078459"/>
    </source>
</evidence>
<feature type="signal peptide" evidence="3">
    <location>
        <begin position="1"/>
        <end position="21"/>
    </location>
</feature>
<keyword evidence="3" id="KW-0732">Signal</keyword>
<dbReference type="SUPFAM" id="SSF53474">
    <property type="entry name" value="alpha/beta-Hydrolases"/>
    <property type="match status" value="1"/>
</dbReference>
<protein>
    <recommendedName>
        <fullName evidence="4">BD-FAE-like domain-containing protein</fullName>
    </recommendedName>
</protein>
<evidence type="ECO:0000259" key="4">
    <source>
        <dbReference type="Pfam" id="PF20434"/>
    </source>
</evidence>
<gene>
    <name evidence="5" type="ORF">A5893_05185</name>
</gene>
<dbReference type="Pfam" id="PF20434">
    <property type="entry name" value="BD-FAE"/>
    <property type="match status" value="1"/>
</dbReference>
<dbReference type="OrthoDB" id="9775851at2"/>
<feature type="chain" id="PRO_5008100512" description="BD-FAE-like domain-containing protein" evidence="3">
    <location>
        <begin position="22"/>
        <end position="281"/>
    </location>
</feature>
<keyword evidence="6" id="KW-1185">Reference proteome</keyword>
<dbReference type="GO" id="GO:0004806">
    <property type="term" value="F:triacylglycerol lipase activity"/>
    <property type="evidence" value="ECO:0007669"/>
    <property type="project" value="TreeGrafter"/>
</dbReference>
<dbReference type="InterPro" id="IPR029058">
    <property type="entry name" value="AB_hydrolase_fold"/>
</dbReference>
<proteinExistence type="inferred from homology"/>
<feature type="domain" description="BD-FAE-like" evidence="4">
    <location>
        <begin position="39"/>
        <end position="164"/>
    </location>
</feature>
<evidence type="ECO:0000256" key="3">
    <source>
        <dbReference type="SAM" id="SignalP"/>
    </source>
</evidence>
<dbReference type="InterPro" id="IPR049492">
    <property type="entry name" value="BD-FAE-like_dom"/>
</dbReference>